<dbReference type="EMBL" id="JAAOZQ010000176">
    <property type="protein sequence ID" value="KAF7515484.1"/>
    <property type="molecule type" value="Genomic_DNA"/>
</dbReference>
<keyword evidence="2" id="KW-1185">Reference proteome</keyword>
<comment type="caution">
    <text evidence="1">The sequence shown here is derived from an EMBL/GenBank/DDBJ whole genome shotgun (WGS) entry which is preliminary data.</text>
</comment>
<accession>A0A9P5GB20</accession>
<protein>
    <submittedName>
        <fullName evidence="1">Uncharacterized protein</fullName>
    </submittedName>
</protein>
<proteinExistence type="predicted"/>
<gene>
    <name evidence="1" type="ORF">PCG10_003188</name>
</gene>
<sequence>MSRKQEFNKHIGPFDIKGSLDKETGHIEGAFGINLGPAGYQEVKSFSGSYTEGVSTDISIHLFGSHKVGSFTIKGENGAVVVLLTWEGQTQRITLLETEKQAKGSLDLKFTPREPKGTLTLTADGSQIKRQLTFIPSPATEIPLEVAVPVVVIYHDAATLKQPNLTFTGAVVKDGAPMIYVTFSSGVEVRGRIPTEEIQDWDSKIWPGSLEGNAP</sequence>
<dbReference type="Proteomes" id="UP000701341">
    <property type="component" value="Unassembled WGS sequence"/>
</dbReference>
<dbReference type="OrthoDB" id="10289655at2759"/>
<evidence type="ECO:0000313" key="2">
    <source>
        <dbReference type="Proteomes" id="UP000701341"/>
    </source>
</evidence>
<organism evidence="1 2">
    <name type="scientific">Penicillium crustosum</name>
    <name type="common">Blue mold fungus</name>
    <dbReference type="NCBI Taxonomy" id="36656"/>
    <lineage>
        <taxon>Eukaryota</taxon>
        <taxon>Fungi</taxon>
        <taxon>Dikarya</taxon>
        <taxon>Ascomycota</taxon>
        <taxon>Pezizomycotina</taxon>
        <taxon>Eurotiomycetes</taxon>
        <taxon>Eurotiomycetidae</taxon>
        <taxon>Eurotiales</taxon>
        <taxon>Aspergillaceae</taxon>
        <taxon>Penicillium</taxon>
    </lineage>
</organism>
<reference evidence="1" key="1">
    <citation type="submission" date="2020-02" db="EMBL/GenBank/DDBJ databases">
        <authorList>
            <person name="Lichtner F.J."/>
        </authorList>
    </citation>
    <scope>NUCLEOTIDE SEQUENCE</scope>
    <source>
        <strain evidence="1">G10</strain>
    </source>
</reference>
<dbReference type="AlphaFoldDB" id="A0A9P5GB20"/>
<name>A0A9P5GB20_PENCR</name>
<evidence type="ECO:0000313" key="1">
    <source>
        <dbReference type="EMBL" id="KAF7515484.1"/>
    </source>
</evidence>